<keyword evidence="2" id="KW-1185">Reference proteome</keyword>
<dbReference type="Gene3D" id="3.40.50.1240">
    <property type="entry name" value="Phosphoglycerate mutase-like"/>
    <property type="match status" value="1"/>
</dbReference>
<dbReference type="EMBL" id="JAPZBO010000008">
    <property type="protein sequence ID" value="KAJ5307587.1"/>
    <property type="molecule type" value="Genomic_DNA"/>
</dbReference>
<organism evidence="1 2">
    <name type="scientific">Penicillium atrosanguineum</name>
    <dbReference type="NCBI Taxonomy" id="1132637"/>
    <lineage>
        <taxon>Eukaryota</taxon>
        <taxon>Fungi</taxon>
        <taxon>Dikarya</taxon>
        <taxon>Ascomycota</taxon>
        <taxon>Pezizomycotina</taxon>
        <taxon>Eurotiomycetes</taxon>
        <taxon>Eurotiomycetidae</taxon>
        <taxon>Eurotiales</taxon>
        <taxon>Aspergillaceae</taxon>
        <taxon>Penicillium</taxon>
    </lineage>
</organism>
<reference evidence="1" key="2">
    <citation type="journal article" date="2023" name="IMA Fungus">
        <title>Comparative genomic study of the Penicillium genus elucidates a diverse pangenome and 15 lateral gene transfer events.</title>
        <authorList>
            <person name="Petersen C."/>
            <person name="Sorensen T."/>
            <person name="Nielsen M.R."/>
            <person name="Sondergaard T.E."/>
            <person name="Sorensen J.L."/>
            <person name="Fitzpatrick D.A."/>
            <person name="Frisvad J.C."/>
            <person name="Nielsen K.L."/>
        </authorList>
    </citation>
    <scope>NUCLEOTIDE SEQUENCE</scope>
    <source>
        <strain evidence="1">IBT 21472</strain>
    </source>
</reference>
<sequence>MNEAVVPWNSCQNGSGHLHPLAGHSARVNKASKYGEMCDVDVSYPQYLNFFWKHNTNKPR</sequence>
<evidence type="ECO:0000313" key="2">
    <source>
        <dbReference type="Proteomes" id="UP001147746"/>
    </source>
</evidence>
<proteinExistence type="predicted"/>
<name>A0A9W9PRB3_9EURO</name>
<accession>A0A9W9PRB3</accession>
<protein>
    <submittedName>
        <fullName evidence="1">Uncharacterized protein</fullName>
    </submittedName>
</protein>
<gene>
    <name evidence="1" type="ORF">N7476_008243</name>
</gene>
<dbReference type="AlphaFoldDB" id="A0A9W9PRB3"/>
<dbReference type="Proteomes" id="UP001147746">
    <property type="component" value="Unassembled WGS sequence"/>
</dbReference>
<reference evidence="1" key="1">
    <citation type="submission" date="2022-12" db="EMBL/GenBank/DDBJ databases">
        <authorList>
            <person name="Petersen C."/>
        </authorList>
    </citation>
    <scope>NUCLEOTIDE SEQUENCE</scope>
    <source>
        <strain evidence="1">IBT 21472</strain>
    </source>
</reference>
<comment type="caution">
    <text evidence="1">The sequence shown here is derived from an EMBL/GenBank/DDBJ whole genome shotgun (WGS) entry which is preliminary data.</text>
</comment>
<evidence type="ECO:0000313" key="1">
    <source>
        <dbReference type="EMBL" id="KAJ5307587.1"/>
    </source>
</evidence>
<dbReference type="InterPro" id="IPR029033">
    <property type="entry name" value="His_PPase_superfam"/>
</dbReference>